<reference evidence="7" key="1">
    <citation type="submission" date="2017-02" db="EMBL/GenBank/DDBJ databases">
        <authorList>
            <person name="Varghese N."/>
            <person name="Submissions S."/>
        </authorList>
    </citation>
    <scope>NUCLEOTIDE SEQUENCE [LARGE SCALE GENOMIC DNA]</scope>
    <source>
        <strain evidence="7">DSM 22720</strain>
    </source>
</reference>
<evidence type="ECO:0000259" key="5">
    <source>
        <dbReference type="PROSITE" id="PS50268"/>
    </source>
</evidence>
<dbReference type="GO" id="GO:0045296">
    <property type="term" value="F:cadherin binding"/>
    <property type="evidence" value="ECO:0007669"/>
    <property type="project" value="TreeGrafter"/>
</dbReference>
<comment type="subcellular location">
    <subcellularLocation>
        <location evidence="1">Membrane</location>
    </subcellularLocation>
</comment>
<keyword evidence="4" id="KW-0472">Membrane</keyword>
<keyword evidence="7" id="KW-1185">Reference proteome</keyword>
<dbReference type="PANTHER" id="PTHR24027:SF438">
    <property type="entry name" value="CADHERIN 23"/>
    <property type="match status" value="1"/>
</dbReference>
<dbReference type="CDD" id="cd11304">
    <property type="entry name" value="Cadherin_repeat"/>
    <property type="match status" value="6"/>
</dbReference>
<proteinExistence type="predicted"/>
<evidence type="ECO:0000313" key="7">
    <source>
        <dbReference type="Proteomes" id="UP000190162"/>
    </source>
</evidence>
<protein>
    <submittedName>
        <fullName evidence="6">Cadherin domain-containing protein</fullName>
    </submittedName>
</protein>
<dbReference type="GO" id="GO:0008013">
    <property type="term" value="F:beta-catenin binding"/>
    <property type="evidence" value="ECO:0007669"/>
    <property type="project" value="TreeGrafter"/>
</dbReference>
<evidence type="ECO:0000313" key="6">
    <source>
        <dbReference type="EMBL" id="SKA51597.1"/>
    </source>
</evidence>
<dbReference type="GO" id="GO:0016342">
    <property type="term" value="C:catenin complex"/>
    <property type="evidence" value="ECO:0007669"/>
    <property type="project" value="TreeGrafter"/>
</dbReference>
<dbReference type="OrthoDB" id="5904351at2"/>
<feature type="domain" description="Cadherin" evidence="5">
    <location>
        <begin position="163"/>
        <end position="263"/>
    </location>
</feature>
<evidence type="ECO:0000256" key="2">
    <source>
        <dbReference type="ARBA" id="ARBA00022737"/>
    </source>
</evidence>
<dbReference type="InterPro" id="IPR039808">
    <property type="entry name" value="Cadherin"/>
</dbReference>
<keyword evidence="2" id="KW-0677">Repeat</keyword>
<name>A0A1T4UFY5_9GAMM</name>
<gene>
    <name evidence="6" type="ORF">SAMN02745132_01650</name>
</gene>
<dbReference type="SUPFAM" id="SSF49313">
    <property type="entry name" value="Cadherin-like"/>
    <property type="match status" value="7"/>
</dbReference>
<evidence type="ECO:0000256" key="4">
    <source>
        <dbReference type="ARBA" id="ARBA00023136"/>
    </source>
</evidence>
<dbReference type="RefSeq" id="WP_078752048.1">
    <property type="nucleotide sequence ID" value="NZ_FUXU01000015.1"/>
</dbReference>
<feature type="domain" description="Cadherin" evidence="5">
    <location>
        <begin position="701"/>
        <end position="800"/>
    </location>
</feature>
<dbReference type="GO" id="GO:0007156">
    <property type="term" value="P:homophilic cell adhesion via plasma membrane adhesion molecules"/>
    <property type="evidence" value="ECO:0007669"/>
    <property type="project" value="InterPro"/>
</dbReference>
<keyword evidence="3" id="KW-0106">Calcium</keyword>
<dbReference type="PROSITE" id="PS50268">
    <property type="entry name" value="CADHERIN_2"/>
    <property type="match status" value="6"/>
</dbReference>
<dbReference type="Proteomes" id="UP000190162">
    <property type="component" value="Unassembled WGS sequence"/>
</dbReference>
<dbReference type="SMART" id="SM00112">
    <property type="entry name" value="CA"/>
    <property type="match status" value="7"/>
</dbReference>
<evidence type="ECO:0000256" key="1">
    <source>
        <dbReference type="ARBA" id="ARBA00004370"/>
    </source>
</evidence>
<dbReference type="PRINTS" id="PR00205">
    <property type="entry name" value="CADHERIN"/>
</dbReference>
<dbReference type="EMBL" id="FUXU01000015">
    <property type="protein sequence ID" value="SKA51597.1"/>
    <property type="molecule type" value="Genomic_DNA"/>
</dbReference>
<dbReference type="InterPro" id="IPR015919">
    <property type="entry name" value="Cadherin-like_sf"/>
</dbReference>
<dbReference type="GO" id="GO:0005509">
    <property type="term" value="F:calcium ion binding"/>
    <property type="evidence" value="ECO:0007669"/>
    <property type="project" value="InterPro"/>
</dbReference>
<dbReference type="Pfam" id="PF00028">
    <property type="entry name" value="Cadherin"/>
    <property type="match status" value="5"/>
</dbReference>
<feature type="domain" description="Cadherin" evidence="5">
    <location>
        <begin position="481"/>
        <end position="584"/>
    </location>
</feature>
<dbReference type="InterPro" id="IPR002126">
    <property type="entry name" value="Cadherin-like_dom"/>
</dbReference>
<dbReference type="PANTHER" id="PTHR24027">
    <property type="entry name" value="CADHERIN-23"/>
    <property type="match status" value="1"/>
</dbReference>
<dbReference type="Gene3D" id="2.60.40.60">
    <property type="entry name" value="Cadherins"/>
    <property type="match status" value="7"/>
</dbReference>
<organism evidence="6 7">
    <name type="scientific">Enterovibrio nigricans DSM 22720</name>
    <dbReference type="NCBI Taxonomy" id="1121868"/>
    <lineage>
        <taxon>Bacteria</taxon>
        <taxon>Pseudomonadati</taxon>
        <taxon>Pseudomonadota</taxon>
        <taxon>Gammaproteobacteria</taxon>
        <taxon>Vibrionales</taxon>
        <taxon>Vibrionaceae</taxon>
        <taxon>Enterovibrio</taxon>
    </lineage>
</organism>
<dbReference type="GO" id="GO:0016477">
    <property type="term" value="P:cell migration"/>
    <property type="evidence" value="ECO:0007669"/>
    <property type="project" value="TreeGrafter"/>
</dbReference>
<dbReference type="AlphaFoldDB" id="A0A1T4UFY5"/>
<feature type="domain" description="Cadherin" evidence="5">
    <location>
        <begin position="385"/>
        <end position="479"/>
    </location>
</feature>
<accession>A0A1T4UFY5</accession>
<feature type="domain" description="Cadherin" evidence="5">
    <location>
        <begin position="279"/>
        <end position="376"/>
    </location>
</feature>
<evidence type="ECO:0000256" key="3">
    <source>
        <dbReference type="ARBA" id="ARBA00022837"/>
    </source>
</evidence>
<feature type="domain" description="Cadherin" evidence="5">
    <location>
        <begin position="592"/>
        <end position="682"/>
    </location>
</feature>
<sequence length="1034" mass="105725">MIAVSPEGGLRVVNGNDVGYAGDLIIAFHNASFMASPGSADYSGLGSRATAFVIADYGPQPVFSAIANDDLDDILAQTFPSAGIASVIGLANSGIQIGHRRENEEEVSHDETRVPLSVIEGCLHLGVATSEMAGFDTKDILGELSPFQLNLVGRMFPLAEMIDLSDSENTLNENAQVGDEVGIRVSKEFDDGHGDVTYTLSDDAGGLFAIDPETGVVTVAGNLDYETASSYTIEVTATSEDSHTQTKQFTINITNSSPEEGDTDNAVSAISAINGAYGEVSESIADGSLTGLTVGAADVDGDYISYSLVDDAGGAFEIDSATGEVSVADSSVLDYETAQSQTIIVQATSTDGSTSTQTFTIALTDNNAEFSVSSITDGDGSANIVLESATVGSQVGVQLSAADGDLSDVISYSLSDDAGGRFTVDPSTGVVTVAAALDYETSTSHSITVVATSTDGSTTSQSFTVNVSDDTTEFSASAITDSNLSANTVSESATIGTAVGVTFLSQDNDGTDSITYTLTNDAGGLFAINASTGEVTVNGTLDYESVTSHLITVLATSTDGSTSTHTLTVGLTDDTSEFAVTAVVDTDAGVNTISENASIGSQVGITLNASDSDATDTVTYTLTDNAGGMFAINATTGVVTVNGNLDYETATQHTIVVQASSTDGSTSNQSFVIDVSNADPAMGDTDNSLGAITDSDTDIDQVAATASVGATVGVNLSAIDADGDNVVFSLTDDAGGLFEIDSATGVVTVAADVSTLTGTTQTITVVATSSDGSLSSKNYDIDIIDGGIGDLSDNNAMQNLVGDASNGYTYLQAKATDGDGDNVTYSLTNNHGGAFSINSSSGQVYVANHALLNASTDPQVTIEVKATSADGSHVSKEYTIDVTSETDGSNIGAITDSNGSSNIISESAANGTTVGLTAYADPEGIGSWIDSTQVRWHAHGWGNVTGIHANGIPSGATVNFYLGGTLLSTVVATGGIVYAHNSGHVQSLSDGTDVWATVTYDGQTSNVASGQHYANFFQITPYPLRRRKTRHHIL</sequence>